<evidence type="ECO:0000256" key="3">
    <source>
        <dbReference type="SAM" id="Phobius"/>
    </source>
</evidence>
<reference evidence="4 5" key="1">
    <citation type="submission" date="2015-07" db="EMBL/GenBank/DDBJ databases">
        <title>Whole genome sequencing of Bosea vaviloviae isolated from cave pool.</title>
        <authorList>
            <person name="Tan N.E.H."/>
            <person name="Lee Y.P."/>
            <person name="Gan H.M."/>
            <person name="Barton H."/>
            <person name="Savka M.A."/>
        </authorList>
    </citation>
    <scope>NUCLEOTIDE SEQUENCE [LARGE SCALE GENOMIC DNA]</scope>
    <source>
        <strain evidence="4 5">SD260</strain>
    </source>
</reference>
<dbReference type="RefSeq" id="WP_054208297.1">
    <property type="nucleotide sequence ID" value="NZ_LGSZ01000028.1"/>
</dbReference>
<keyword evidence="2 4" id="KW-0808">Transferase</keyword>
<keyword evidence="3" id="KW-1133">Transmembrane helix</keyword>
<evidence type="ECO:0000256" key="1">
    <source>
        <dbReference type="ARBA" id="ARBA00007274"/>
    </source>
</evidence>
<dbReference type="EMBL" id="LGSZ01000028">
    <property type="protein sequence ID" value="KPH81470.1"/>
    <property type="molecule type" value="Genomic_DNA"/>
</dbReference>
<dbReference type="GO" id="GO:0005829">
    <property type="term" value="C:cytosol"/>
    <property type="evidence" value="ECO:0007669"/>
    <property type="project" value="TreeGrafter"/>
</dbReference>
<dbReference type="AlphaFoldDB" id="A0A0N1N2T4"/>
<feature type="transmembrane region" description="Helical" evidence="3">
    <location>
        <begin position="29"/>
        <end position="46"/>
    </location>
</feature>
<evidence type="ECO:0000313" key="5">
    <source>
        <dbReference type="Proteomes" id="UP000037822"/>
    </source>
</evidence>
<comment type="caution">
    <text evidence="4">The sequence shown here is derived from an EMBL/GenBank/DDBJ whole genome shotgun (WGS) entry which is preliminary data.</text>
</comment>
<sequence>MTAKPLDATVASSVVGAPSFSRANRMIRALWYVVWLLLASWTPPPLHAWRRLLLQLFGARIASTARIYRSVNIWLPSNLVMGEHAVMGPGVTCYCQGPITIGDFAVISQGAHLCAGTHDVDDPHFQLIAKPIRIEPHAWIAAEAFVGPGVTAGEGAVLGARAVAFRDLEAWTIYVGNPAKPLRKRKQFTAPAAGH</sequence>
<dbReference type="OrthoDB" id="9815592at2"/>
<dbReference type="Gene3D" id="2.160.10.10">
    <property type="entry name" value="Hexapeptide repeat proteins"/>
    <property type="match status" value="1"/>
</dbReference>
<dbReference type="Proteomes" id="UP000037822">
    <property type="component" value="Unassembled WGS sequence"/>
</dbReference>
<keyword evidence="3" id="KW-0472">Membrane</keyword>
<proteinExistence type="inferred from homology"/>
<protein>
    <submittedName>
        <fullName evidence="4">Acetyltransferase</fullName>
    </submittedName>
</protein>
<keyword evidence="3" id="KW-0812">Transmembrane</keyword>
<organism evidence="4 5">
    <name type="scientific">Bosea vaviloviae</name>
    <dbReference type="NCBI Taxonomy" id="1526658"/>
    <lineage>
        <taxon>Bacteria</taxon>
        <taxon>Pseudomonadati</taxon>
        <taxon>Pseudomonadota</taxon>
        <taxon>Alphaproteobacteria</taxon>
        <taxon>Hyphomicrobiales</taxon>
        <taxon>Boseaceae</taxon>
        <taxon>Bosea</taxon>
    </lineage>
</organism>
<dbReference type="PANTHER" id="PTHR23416:SF23">
    <property type="entry name" value="ACETYLTRANSFERASE C18B11.09C-RELATED"/>
    <property type="match status" value="1"/>
</dbReference>
<dbReference type="GO" id="GO:0008374">
    <property type="term" value="F:O-acyltransferase activity"/>
    <property type="evidence" value="ECO:0007669"/>
    <property type="project" value="TreeGrafter"/>
</dbReference>
<evidence type="ECO:0000256" key="2">
    <source>
        <dbReference type="ARBA" id="ARBA00022679"/>
    </source>
</evidence>
<dbReference type="InterPro" id="IPR011004">
    <property type="entry name" value="Trimer_LpxA-like_sf"/>
</dbReference>
<dbReference type="PATRIC" id="fig|1526658.3.peg.2026"/>
<name>A0A0N1N2T4_9HYPH</name>
<accession>A0A0N1N2T4</accession>
<dbReference type="CDD" id="cd05825">
    <property type="entry name" value="LbH_wcaF_like"/>
    <property type="match status" value="1"/>
</dbReference>
<comment type="similarity">
    <text evidence="1">Belongs to the transferase hexapeptide repeat family.</text>
</comment>
<keyword evidence="5" id="KW-1185">Reference proteome</keyword>
<evidence type="ECO:0000313" key="4">
    <source>
        <dbReference type="EMBL" id="KPH81470.1"/>
    </source>
</evidence>
<gene>
    <name evidence="4" type="ORF">AE618_06800</name>
</gene>
<dbReference type="PANTHER" id="PTHR23416">
    <property type="entry name" value="SIALIC ACID SYNTHASE-RELATED"/>
    <property type="match status" value="1"/>
</dbReference>
<dbReference type="InterPro" id="IPR051159">
    <property type="entry name" value="Hexapeptide_acetyltransf"/>
</dbReference>
<dbReference type="SUPFAM" id="SSF51161">
    <property type="entry name" value="Trimeric LpxA-like enzymes"/>
    <property type="match status" value="1"/>
</dbReference>